<gene>
    <name evidence="1" type="ORF">Sjap_004135</name>
</gene>
<comment type="caution">
    <text evidence="1">The sequence shown here is derived from an EMBL/GenBank/DDBJ whole genome shotgun (WGS) entry which is preliminary data.</text>
</comment>
<dbReference type="EMBL" id="JBBNAE010000002">
    <property type="protein sequence ID" value="KAK9144232.1"/>
    <property type="molecule type" value="Genomic_DNA"/>
</dbReference>
<keyword evidence="2" id="KW-1185">Reference proteome</keyword>
<organism evidence="1 2">
    <name type="scientific">Stephania japonica</name>
    <dbReference type="NCBI Taxonomy" id="461633"/>
    <lineage>
        <taxon>Eukaryota</taxon>
        <taxon>Viridiplantae</taxon>
        <taxon>Streptophyta</taxon>
        <taxon>Embryophyta</taxon>
        <taxon>Tracheophyta</taxon>
        <taxon>Spermatophyta</taxon>
        <taxon>Magnoliopsida</taxon>
        <taxon>Ranunculales</taxon>
        <taxon>Menispermaceae</taxon>
        <taxon>Menispermoideae</taxon>
        <taxon>Cissampelideae</taxon>
        <taxon>Stephania</taxon>
    </lineage>
</organism>
<reference evidence="1 2" key="1">
    <citation type="submission" date="2024-01" db="EMBL/GenBank/DDBJ databases">
        <title>Genome assemblies of Stephania.</title>
        <authorList>
            <person name="Yang L."/>
        </authorList>
    </citation>
    <scope>NUCLEOTIDE SEQUENCE [LARGE SCALE GENOMIC DNA]</scope>
    <source>
        <strain evidence="1">QJT</strain>
        <tissue evidence="1">Leaf</tissue>
    </source>
</reference>
<evidence type="ECO:0000313" key="2">
    <source>
        <dbReference type="Proteomes" id="UP001417504"/>
    </source>
</evidence>
<proteinExistence type="predicted"/>
<sequence length="72" mass="8720">MHRDFGLCLSNASHANHSLLFPLFPMFSLHTLIIQYLQAHREGFEEDELLRAFWSFLENDRILYCRRFFILM</sequence>
<accession>A0AAP0PHK1</accession>
<evidence type="ECO:0000313" key="1">
    <source>
        <dbReference type="EMBL" id="KAK9144232.1"/>
    </source>
</evidence>
<protein>
    <submittedName>
        <fullName evidence="1">Uncharacterized protein</fullName>
    </submittedName>
</protein>
<name>A0AAP0PHK1_9MAGN</name>
<dbReference type="AlphaFoldDB" id="A0AAP0PHK1"/>
<dbReference type="Proteomes" id="UP001417504">
    <property type="component" value="Unassembled WGS sequence"/>
</dbReference>